<protein>
    <submittedName>
        <fullName evidence="2">Uncharacterized protein</fullName>
    </submittedName>
</protein>
<organism evidence="2 3">
    <name type="scientific">Heterostelium pallidum (strain ATCC 26659 / Pp 5 / PN500)</name>
    <name type="common">Cellular slime mold</name>
    <name type="synonym">Polysphondylium pallidum</name>
    <dbReference type="NCBI Taxonomy" id="670386"/>
    <lineage>
        <taxon>Eukaryota</taxon>
        <taxon>Amoebozoa</taxon>
        <taxon>Evosea</taxon>
        <taxon>Eumycetozoa</taxon>
        <taxon>Dictyostelia</taxon>
        <taxon>Acytosteliales</taxon>
        <taxon>Acytosteliaceae</taxon>
        <taxon>Heterostelium</taxon>
    </lineage>
</organism>
<reference evidence="2 3" key="1">
    <citation type="journal article" date="2011" name="Genome Res.">
        <title>Phylogeny-wide analysis of social amoeba genomes highlights ancient origins for complex intercellular communication.</title>
        <authorList>
            <person name="Heidel A.J."/>
            <person name="Lawal H.M."/>
            <person name="Felder M."/>
            <person name="Schilde C."/>
            <person name="Helps N.R."/>
            <person name="Tunggal B."/>
            <person name="Rivero F."/>
            <person name="John U."/>
            <person name="Schleicher M."/>
            <person name="Eichinger L."/>
            <person name="Platzer M."/>
            <person name="Noegel A.A."/>
            <person name="Schaap P."/>
            <person name="Gloeckner G."/>
        </authorList>
    </citation>
    <scope>NUCLEOTIDE SEQUENCE [LARGE SCALE GENOMIC DNA]</scope>
    <source>
        <strain evidence="3">ATCC 26659 / Pp 5 / PN500</strain>
    </source>
</reference>
<sequence length="92" mass="9426">MTLPSIISKDPLAPISRKSKTSGGGNTKVLQAFDDSNGGSGGGGSDTGSGSRRKIQGHQKPASAPRLLSGPQSNNYNPYAGQMNTGSYTFNP</sequence>
<keyword evidence="3" id="KW-1185">Reference proteome</keyword>
<dbReference type="GeneID" id="31365170"/>
<dbReference type="InParanoid" id="D3BNJ2"/>
<feature type="region of interest" description="Disordered" evidence="1">
    <location>
        <begin position="1"/>
        <end position="92"/>
    </location>
</feature>
<dbReference type="EMBL" id="ADBJ01000044">
    <property type="protein sequence ID" value="EFA76943.1"/>
    <property type="molecule type" value="Genomic_DNA"/>
</dbReference>
<evidence type="ECO:0000256" key="1">
    <source>
        <dbReference type="SAM" id="MobiDB-lite"/>
    </source>
</evidence>
<evidence type="ECO:0000313" key="2">
    <source>
        <dbReference type="EMBL" id="EFA76943.1"/>
    </source>
</evidence>
<proteinExistence type="predicted"/>
<accession>D3BNJ2</accession>
<dbReference type="AlphaFoldDB" id="D3BNJ2"/>
<feature type="compositionally biased region" description="Polar residues" evidence="1">
    <location>
        <begin position="70"/>
        <end position="92"/>
    </location>
</feature>
<feature type="compositionally biased region" description="Gly residues" evidence="1">
    <location>
        <begin position="38"/>
        <end position="47"/>
    </location>
</feature>
<dbReference type="RefSeq" id="XP_020429075.1">
    <property type="nucleotide sequence ID" value="XM_020580488.1"/>
</dbReference>
<comment type="caution">
    <text evidence="2">The sequence shown here is derived from an EMBL/GenBank/DDBJ whole genome shotgun (WGS) entry which is preliminary data.</text>
</comment>
<name>D3BNJ2_HETP5</name>
<gene>
    <name evidence="2" type="ORF">PPL_09695</name>
</gene>
<evidence type="ECO:0000313" key="3">
    <source>
        <dbReference type="Proteomes" id="UP000001396"/>
    </source>
</evidence>
<dbReference type="Proteomes" id="UP000001396">
    <property type="component" value="Unassembled WGS sequence"/>
</dbReference>